<proteinExistence type="predicted"/>
<dbReference type="Proteomes" id="UP000679247">
    <property type="component" value="Chromosome"/>
</dbReference>
<dbReference type="Gene3D" id="3.20.20.150">
    <property type="entry name" value="Divalent-metal-dependent TIM barrel enzymes"/>
    <property type="match status" value="1"/>
</dbReference>
<dbReference type="SUPFAM" id="SSF51658">
    <property type="entry name" value="Xylose isomerase-like"/>
    <property type="match status" value="1"/>
</dbReference>
<protein>
    <recommendedName>
        <fullName evidence="3">Sugar phosphate isomerase/epimerase</fullName>
    </recommendedName>
</protein>
<accession>A0ABX8FEB6</accession>
<keyword evidence="2" id="KW-1185">Reference proteome</keyword>
<organism evidence="1 2">
    <name type="scientific">Cytobacillus gottheilii</name>
    <dbReference type="NCBI Taxonomy" id="859144"/>
    <lineage>
        <taxon>Bacteria</taxon>
        <taxon>Bacillati</taxon>
        <taxon>Bacillota</taxon>
        <taxon>Bacilli</taxon>
        <taxon>Bacillales</taxon>
        <taxon>Bacillaceae</taxon>
        <taxon>Cytobacillus</taxon>
    </lineage>
</organism>
<name>A0ABX8FEB6_9BACI</name>
<sequence length="259" mass="29583">MSRRIVLNTLAYKQIFSQDPALTQLDILQEIKAAGYQDIEIRREYVKAGEEEIKRIAVTAKVQNLNLYYSVPDELFKDSELNPVLEMYFKEAAILNSSQVKLNLGKLHTLLPEQAQKLLQVTNTYPAIRLLIENDQNQEKSNSLRLKTFMEQAKEFNVPVGLTFDIGNFHVIQEDVFESVNNLLPYVEYVHIKNAKKTETGYESTDIASGDVNIEKVLKLFPPTILCGIEYSCGGKEEIQQKMEYERNLILEMAAQGSL</sequence>
<dbReference type="EMBL" id="CP071709">
    <property type="protein sequence ID" value="QVY62363.1"/>
    <property type="molecule type" value="Genomic_DNA"/>
</dbReference>
<evidence type="ECO:0000313" key="2">
    <source>
        <dbReference type="Proteomes" id="UP000679247"/>
    </source>
</evidence>
<gene>
    <name evidence="1" type="ORF">J1899_04475</name>
</gene>
<evidence type="ECO:0008006" key="3">
    <source>
        <dbReference type="Google" id="ProtNLM"/>
    </source>
</evidence>
<dbReference type="RefSeq" id="WP_214477853.1">
    <property type="nucleotide sequence ID" value="NZ_CP071709.1"/>
</dbReference>
<dbReference type="InterPro" id="IPR036237">
    <property type="entry name" value="Xyl_isomerase-like_sf"/>
</dbReference>
<reference evidence="1 2" key="1">
    <citation type="submission" date="2021-03" db="EMBL/GenBank/DDBJ databases">
        <title>The first data on the complete genome of the tetrodotoxin-producing bacterium.</title>
        <authorList>
            <person name="Melnikova D.I."/>
            <person name="Nijland R."/>
            <person name="Magarlamov T.Y."/>
        </authorList>
    </citation>
    <scope>NUCLEOTIDE SEQUENCE [LARGE SCALE GENOMIC DNA]</scope>
    <source>
        <strain evidence="1 2">1839</strain>
    </source>
</reference>
<evidence type="ECO:0000313" key="1">
    <source>
        <dbReference type="EMBL" id="QVY62363.1"/>
    </source>
</evidence>